<dbReference type="EMBL" id="MN740437">
    <property type="protein sequence ID" value="QHU26237.1"/>
    <property type="molecule type" value="Genomic_DNA"/>
</dbReference>
<dbReference type="AlphaFoldDB" id="A0A6C0L790"/>
<organism evidence="1">
    <name type="scientific">viral metagenome</name>
    <dbReference type="NCBI Taxonomy" id="1070528"/>
    <lineage>
        <taxon>unclassified sequences</taxon>
        <taxon>metagenomes</taxon>
        <taxon>organismal metagenomes</taxon>
    </lineage>
</organism>
<evidence type="ECO:0000313" key="1">
    <source>
        <dbReference type="EMBL" id="QHU26237.1"/>
    </source>
</evidence>
<name>A0A6C0L790_9ZZZZ</name>
<sequence>MALPRTKNSLTAHVGRNAEKLICLQPNVKPALETHFGKEIRSITEVPGNKKSDNCITFVDGSHVLLQNKDGICSATGRGHSTDRSSLEVMGHTPEFRQGLETVCLKRGDYRYKKGVSREGDDKLTKAMSQDCINYRILGTDEATKPTHFTHTTSKNGVITSLSITTAADFMAKLSSSLYDNMKSKRTCIWLSDQIYLQRKGAKTDNKADDIQMKVRLDASGFTKLPLQEPTVTSTPSESTPQ</sequence>
<reference evidence="1" key="1">
    <citation type="journal article" date="2020" name="Nature">
        <title>Giant virus diversity and host interactions through global metagenomics.</title>
        <authorList>
            <person name="Schulz F."/>
            <person name="Roux S."/>
            <person name="Paez-Espino D."/>
            <person name="Jungbluth S."/>
            <person name="Walsh D.A."/>
            <person name="Denef V.J."/>
            <person name="McMahon K.D."/>
            <person name="Konstantinidis K.T."/>
            <person name="Eloe-Fadrosh E.A."/>
            <person name="Kyrpides N.C."/>
            <person name="Woyke T."/>
        </authorList>
    </citation>
    <scope>NUCLEOTIDE SEQUENCE</scope>
    <source>
        <strain evidence="1">GVMAG-M-3300027759-16</strain>
    </source>
</reference>
<protein>
    <submittedName>
        <fullName evidence="1">Uncharacterized protein</fullName>
    </submittedName>
</protein>
<accession>A0A6C0L790</accession>
<proteinExistence type="predicted"/>